<feature type="compositionally biased region" description="Low complexity" evidence="1">
    <location>
        <begin position="37"/>
        <end position="48"/>
    </location>
</feature>
<feature type="compositionally biased region" description="Low complexity" evidence="1">
    <location>
        <begin position="59"/>
        <end position="78"/>
    </location>
</feature>
<evidence type="ECO:0000313" key="2">
    <source>
        <dbReference type="EMBL" id="CAA9382157.1"/>
    </source>
</evidence>
<gene>
    <name evidence="2" type="ORF">AVDCRST_MAG32-1734</name>
</gene>
<feature type="non-terminal residue" evidence="2">
    <location>
        <position position="78"/>
    </location>
</feature>
<dbReference type="AlphaFoldDB" id="A0A6J4NEG5"/>
<reference evidence="2" key="1">
    <citation type="submission" date="2020-02" db="EMBL/GenBank/DDBJ databases">
        <authorList>
            <person name="Meier V. D."/>
        </authorList>
    </citation>
    <scope>NUCLEOTIDE SEQUENCE</scope>
    <source>
        <strain evidence="2">AVDCRST_MAG32</strain>
    </source>
</reference>
<evidence type="ECO:0000256" key="1">
    <source>
        <dbReference type="SAM" id="MobiDB-lite"/>
    </source>
</evidence>
<dbReference type="EMBL" id="CADCUM010000076">
    <property type="protein sequence ID" value="CAA9382157.1"/>
    <property type="molecule type" value="Genomic_DNA"/>
</dbReference>
<proteinExistence type="predicted"/>
<organism evidence="2">
    <name type="scientific">uncultured Nocardioides sp</name>
    <dbReference type="NCBI Taxonomy" id="198441"/>
    <lineage>
        <taxon>Bacteria</taxon>
        <taxon>Bacillati</taxon>
        <taxon>Actinomycetota</taxon>
        <taxon>Actinomycetes</taxon>
        <taxon>Propionibacteriales</taxon>
        <taxon>Nocardioidaceae</taxon>
        <taxon>Nocardioides</taxon>
        <taxon>environmental samples</taxon>
    </lineage>
</organism>
<accession>A0A6J4NEG5</accession>
<feature type="non-terminal residue" evidence="2">
    <location>
        <position position="1"/>
    </location>
</feature>
<protein>
    <submittedName>
        <fullName evidence="2">Uncharacterized protein</fullName>
    </submittedName>
</protein>
<name>A0A6J4NEG5_9ACTN</name>
<feature type="region of interest" description="Disordered" evidence="1">
    <location>
        <begin position="1"/>
        <end position="78"/>
    </location>
</feature>
<sequence>GQEGQEEGQEVGGACLRPGVRGDRREAPEEEVLRLGAQVQPVPAADAQGGHAPRGLYGAQAQARQDQEAQAGQKARGL</sequence>
<feature type="compositionally biased region" description="Basic and acidic residues" evidence="1">
    <location>
        <begin position="20"/>
        <end position="33"/>
    </location>
</feature>